<dbReference type="Pfam" id="PF08592">
    <property type="entry name" value="Anthrone_oxy"/>
    <property type="match status" value="1"/>
</dbReference>
<protein>
    <submittedName>
        <fullName evidence="2">DUF1772 domain-containing protein</fullName>
    </submittedName>
</protein>
<feature type="transmembrane region" description="Helical" evidence="1">
    <location>
        <begin position="142"/>
        <end position="161"/>
    </location>
</feature>
<dbReference type="Proteomes" id="UP001251870">
    <property type="component" value="Unassembled WGS sequence"/>
</dbReference>
<keyword evidence="1" id="KW-1133">Transmembrane helix</keyword>
<name>A0ABU2DVG7_9MICC</name>
<keyword evidence="3" id="KW-1185">Reference proteome</keyword>
<proteinExistence type="predicted"/>
<feature type="transmembrane region" description="Helical" evidence="1">
    <location>
        <begin position="54"/>
        <end position="79"/>
    </location>
</feature>
<dbReference type="RefSeq" id="WP_310549356.1">
    <property type="nucleotide sequence ID" value="NZ_JAVKGR010000025.1"/>
</dbReference>
<evidence type="ECO:0000256" key="1">
    <source>
        <dbReference type="SAM" id="Phobius"/>
    </source>
</evidence>
<evidence type="ECO:0000313" key="2">
    <source>
        <dbReference type="EMBL" id="MDR8020376.1"/>
    </source>
</evidence>
<keyword evidence="1" id="KW-0472">Membrane</keyword>
<dbReference type="InterPro" id="IPR013901">
    <property type="entry name" value="Anthrone_oxy"/>
</dbReference>
<gene>
    <name evidence="2" type="ORF">RIL96_12480</name>
</gene>
<reference evidence="2 3" key="1">
    <citation type="submission" date="2023-09" db="EMBL/GenBank/DDBJ databases">
        <title>Description of three actinobacteria isolated from air of manufacturing shop in a pharmaceutical factory.</title>
        <authorList>
            <person name="Zhang D.-F."/>
        </authorList>
    </citation>
    <scope>NUCLEOTIDE SEQUENCE [LARGE SCALE GENOMIC DNA]</scope>
    <source>
        <strain evidence="2 3">LY-0111</strain>
    </source>
</reference>
<accession>A0ABU2DVG7</accession>
<sequence>MMHALIPGPVMVVAIITNGLLAGLFFVFSIAIGPGLRHVDDRTYVRAFRMINTAILNGKFLTVFFVAPIAAAGCAVLHLSRDGSASLPAVIIGAVCSALTFGITAAGNVPLNHELDRAPINTDHQRRTARQRFETRWNRRNLARTLTSTGAVTFLAVASVTG</sequence>
<evidence type="ECO:0000313" key="3">
    <source>
        <dbReference type="Proteomes" id="UP001251870"/>
    </source>
</evidence>
<organism evidence="2 3">
    <name type="scientific">Nesterenkonia aerolata</name>
    <dbReference type="NCBI Taxonomy" id="3074079"/>
    <lineage>
        <taxon>Bacteria</taxon>
        <taxon>Bacillati</taxon>
        <taxon>Actinomycetota</taxon>
        <taxon>Actinomycetes</taxon>
        <taxon>Micrococcales</taxon>
        <taxon>Micrococcaceae</taxon>
        <taxon>Nesterenkonia</taxon>
    </lineage>
</organism>
<keyword evidence="1" id="KW-0812">Transmembrane</keyword>
<comment type="caution">
    <text evidence="2">The sequence shown here is derived from an EMBL/GenBank/DDBJ whole genome shotgun (WGS) entry which is preliminary data.</text>
</comment>
<feature type="transmembrane region" description="Helical" evidence="1">
    <location>
        <begin position="85"/>
        <end position="107"/>
    </location>
</feature>
<feature type="transmembrane region" description="Helical" evidence="1">
    <location>
        <begin position="12"/>
        <end position="33"/>
    </location>
</feature>
<dbReference type="EMBL" id="JAVKGR010000025">
    <property type="protein sequence ID" value="MDR8020376.1"/>
    <property type="molecule type" value="Genomic_DNA"/>
</dbReference>